<dbReference type="InterPro" id="IPR004176">
    <property type="entry name" value="Clp_R_N"/>
</dbReference>
<dbReference type="GO" id="GO:0005524">
    <property type="term" value="F:ATP binding"/>
    <property type="evidence" value="ECO:0007669"/>
    <property type="project" value="UniProtKB-KW"/>
</dbReference>
<protein>
    <submittedName>
        <fullName evidence="2">ATP-dependent Clp protease ATP-binding subunit</fullName>
    </submittedName>
</protein>
<keyword evidence="2" id="KW-0067">ATP-binding</keyword>
<accession>A0A6I0JFW3</accession>
<dbReference type="GO" id="GO:0008233">
    <property type="term" value="F:peptidase activity"/>
    <property type="evidence" value="ECO:0007669"/>
    <property type="project" value="UniProtKB-KW"/>
</dbReference>
<keyword evidence="2" id="KW-0645">Protease</keyword>
<keyword evidence="2" id="KW-0378">Hydrolase</keyword>
<dbReference type="InterPro" id="IPR036628">
    <property type="entry name" value="Clp_N_dom_sf"/>
</dbReference>
<dbReference type="Proteomes" id="UP000438773">
    <property type="component" value="Unassembled WGS sequence"/>
</dbReference>
<keyword evidence="2" id="KW-0547">Nucleotide-binding</keyword>
<dbReference type="Gene3D" id="1.10.1780.10">
    <property type="entry name" value="Clp, N-terminal domain"/>
    <property type="match status" value="1"/>
</dbReference>
<feature type="domain" description="Clp R" evidence="1">
    <location>
        <begin position="6"/>
        <end position="118"/>
    </location>
</feature>
<dbReference type="SUPFAM" id="SSF81923">
    <property type="entry name" value="Double Clp-N motif"/>
    <property type="match status" value="1"/>
</dbReference>
<dbReference type="AlphaFoldDB" id="A0A6I0JFW3"/>
<gene>
    <name evidence="2" type="ORF">GAQ75_24085</name>
</gene>
<reference evidence="2 3" key="1">
    <citation type="journal article" date="2019" name="Nat. Med.">
        <title>A library of human gut bacterial isolates paired with longitudinal multiomics data enables mechanistic microbiome research.</title>
        <authorList>
            <person name="Poyet M."/>
            <person name="Groussin M."/>
            <person name="Gibbons S.M."/>
            <person name="Avila-Pacheco J."/>
            <person name="Jiang X."/>
            <person name="Kearney S.M."/>
            <person name="Perrotta A.R."/>
            <person name="Berdy B."/>
            <person name="Zhao S."/>
            <person name="Lieberman T.D."/>
            <person name="Swanson P.K."/>
            <person name="Smith M."/>
            <person name="Roesemann S."/>
            <person name="Alexander J.E."/>
            <person name="Rich S.A."/>
            <person name="Livny J."/>
            <person name="Vlamakis H."/>
            <person name="Clish C."/>
            <person name="Bullock K."/>
            <person name="Deik A."/>
            <person name="Scott J."/>
            <person name="Pierce K.A."/>
            <person name="Xavier R.J."/>
            <person name="Alm E.J."/>
        </authorList>
    </citation>
    <scope>NUCLEOTIDE SEQUENCE [LARGE SCALE GENOMIC DNA]</scope>
    <source>
        <strain evidence="2 3">BIOML-A37</strain>
    </source>
</reference>
<evidence type="ECO:0000313" key="3">
    <source>
        <dbReference type="Proteomes" id="UP000438773"/>
    </source>
</evidence>
<evidence type="ECO:0000259" key="1">
    <source>
        <dbReference type="Pfam" id="PF02861"/>
    </source>
</evidence>
<sequence>MNDSNYSPSLVSALKIARGMALQDKHNTFGVSHLVMAMFAENTGLKEILSSMQKDVGYIMEWFDTHREMYRSSGTSTEEVEPDEELSKVLDESERSKIKLGADSIDSICVFTAILREGVVYSHQQIEMLDVSEDDILSHYNALTPLHSYQGE</sequence>
<dbReference type="EMBL" id="WCUQ01000187">
    <property type="protein sequence ID" value="KAB4114782.1"/>
    <property type="molecule type" value="Genomic_DNA"/>
</dbReference>
<feature type="non-terminal residue" evidence="2">
    <location>
        <position position="152"/>
    </location>
</feature>
<dbReference type="Pfam" id="PF02861">
    <property type="entry name" value="Clp_N"/>
    <property type="match status" value="1"/>
</dbReference>
<dbReference type="GO" id="GO:0006508">
    <property type="term" value="P:proteolysis"/>
    <property type="evidence" value="ECO:0007669"/>
    <property type="project" value="UniProtKB-KW"/>
</dbReference>
<organism evidence="2 3">
    <name type="scientific">Bacteroides uniformis</name>
    <dbReference type="NCBI Taxonomy" id="820"/>
    <lineage>
        <taxon>Bacteria</taxon>
        <taxon>Pseudomonadati</taxon>
        <taxon>Bacteroidota</taxon>
        <taxon>Bacteroidia</taxon>
        <taxon>Bacteroidales</taxon>
        <taxon>Bacteroidaceae</taxon>
        <taxon>Bacteroides</taxon>
    </lineage>
</organism>
<proteinExistence type="predicted"/>
<comment type="caution">
    <text evidence="2">The sequence shown here is derived from an EMBL/GenBank/DDBJ whole genome shotgun (WGS) entry which is preliminary data.</text>
</comment>
<name>A0A6I0JFW3_BACUN</name>
<evidence type="ECO:0000313" key="2">
    <source>
        <dbReference type="EMBL" id="KAB4114782.1"/>
    </source>
</evidence>